<dbReference type="EMBL" id="REGN01006285">
    <property type="protein sequence ID" value="RNA10149.1"/>
    <property type="molecule type" value="Genomic_DNA"/>
</dbReference>
<organism evidence="1 2">
    <name type="scientific">Brachionus plicatilis</name>
    <name type="common">Marine rotifer</name>
    <name type="synonym">Brachionus muelleri</name>
    <dbReference type="NCBI Taxonomy" id="10195"/>
    <lineage>
        <taxon>Eukaryota</taxon>
        <taxon>Metazoa</taxon>
        <taxon>Spiralia</taxon>
        <taxon>Gnathifera</taxon>
        <taxon>Rotifera</taxon>
        <taxon>Eurotatoria</taxon>
        <taxon>Monogononta</taxon>
        <taxon>Pseudotrocha</taxon>
        <taxon>Ploima</taxon>
        <taxon>Brachionidae</taxon>
        <taxon>Brachionus</taxon>
    </lineage>
</organism>
<name>A0A3M7QFU6_BRAPC</name>
<comment type="caution">
    <text evidence="1">The sequence shown here is derived from an EMBL/GenBank/DDBJ whole genome shotgun (WGS) entry which is preliminary data.</text>
</comment>
<keyword evidence="2" id="KW-1185">Reference proteome</keyword>
<evidence type="ECO:0000313" key="2">
    <source>
        <dbReference type="Proteomes" id="UP000276133"/>
    </source>
</evidence>
<proteinExistence type="predicted"/>
<dbReference type="Proteomes" id="UP000276133">
    <property type="component" value="Unassembled WGS sequence"/>
</dbReference>
<reference evidence="1 2" key="1">
    <citation type="journal article" date="2018" name="Sci. Rep.">
        <title>Genomic signatures of local adaptation to the degree of environmental predictability in rotifers.</title>
        <authorList>
            <person name="Franch-Gras L."/>
            <person name="Hahn C."/>
            <person name="Garcia-Roger E.M."/>
            <person name="Carmona M.J."/>
            <person name="Serra M."/>
            <person name="Gomez A."/>
        </authorList>
    </citation>
    <scope>NUCLEOTIDE SEQUENCE [LARGE SCALE GENOMIC DNA]</scope>
    <source>
        <strain evidence="1">HYR1</strain>
    </source>
</reference>
<dbReference type="AlphaFoldDB" id="A0A3M7QFU6"/>
<evidence type="ECO:0000313" key="1">
    <source>
        <dbReference type="EMBL" id="RNA10149.1"/>
    </source>
</evidence>
<protein>
    <submittedName>
        <fullName evidence="1">Uncharacterized protein</fullName>
    </submittedName>
</protein>
<gene>
    <name evidence="1" type="ORF">BpHYR1_044534</name>
</gene>
<sequence length="97" mass="11384">MAKFEELLQTNSGILKLKINSKYHYNSKNNFNVTCFTCYHSKIKTKFKNEFQILKFQINAQLVWLFYKKFHFLLEVAKCVRVGKSLTNAGEKLTALV</sequence>
<accession>A0A3M7QFU6</accession>